<reference evidence="1 2" key="2">
    <citation type="journal article" date="2022" name="Mol. Ecol. Resour.">
        <title>The genomes of chicory, endive, great burdock and yacon provide insights into Asteraceae paleo-polyploidization history and plant inulin production.</title>
        <authorList>
            <person name="Fan W."/>
            <person name="Wang S."/>
            <person name="Wang H."/>
            <person name="Wang A."/>
            <person name="Jiang F."/>
            <person name="Liu H."/>
            <person name="Zhao H."/>
            <person name="Xu D."/>
            <person name="Zhang Y."/>
        </authorList>
    </citation>
    <scope>NUCLEOTIDE SEQUENCE [LARGE SCALE GENOMIC DNA]</scope>
    <source>
        <strain evidence="2">cv. Niubang</strain>
    </source>
</reference>
<dbReference type="Proteomes" id="UP001055879">
    <property type="component" value="Linkage Group LG04"/>
</dbReference>
<gene>
    <name evidence="1" type="ORF">L6452_14560</name>
</gene>
<name>A0ACB9CLE1_ARCLA</name>
<proteinExistence type="predicted"/>
<accession>A0ACB9CLE1</accession>
<reference evidence="2" key="1">
    <citation type="journal article" date="2022" name="Mol. Ecol. Resour.">
        <title>The genomes of chicory, endive, great burdock and yacon provide insights into Asteraceae palaeo-polyploidization history and plant inulin production.</title>
        <authorList>
            <person name="Fan W."/>
            <person name="Wang S."/>
            <person name="Wang H."/>
            <person name="Wang A."/>
            <person name="Jiang F."/>
            <person name="Liu H."/>
            <person name="Zhao H."/>
            <person name="Xu D."/>
            <person name="Zhang Y."/>
        </authorList>
    </citation>
    <scope>NUCLEOTIDE SEQUENCE [LARGE SCALE GENOMIC DNA]</scope>
    <source>
        <strain evidence="2">cv. Niubang</strain>
    </source>
</reference>
<sequence length="71" mass="8514">MLLDVLTNFLEQVFYKKMCSQFIIYNRPKKLVRISKYILSSYCNIFTYDMMHNCLVLQSNLLEHLDIFGVL</sequence>
<protein>
    <submittedName>
        <fullName evidence="1">Uncharacterized protein</fullName>
    </submittedName>
</protein>
<keyword evidence="2" id="KW-1185">Reference proteome</keyword>
<evidence type="ECO:0000313" key="1">
    <source>
        <dbReference type="EMBL" id="KAI3735073.1"/>
    </source>
</evidence>
<comment type="caution">
    <text evidence="1">The sequence shown here is derived from an EMBL/GenBank/DDBJ whole genome shotgun (WGS) entry which is preliminary data.</text>
</comment>
<organism evidence="1 2">
    <name type="scientific">Arctium lappa</name>
    <name type="common">Greater burdock</name>
    <name type="synonym">Lappa major</name>
    <dbReference type="NCBI Taxonomy" id="4217"/>
    <lineage>
        <taxon>Eukaryota</taxon>
        <taxon>Viridiplantae</taxon>
        <taxon>Streptophyta</taxon>
        <taxon>Embryophyta</taxon>
        <taxon>Tracheophyta</taxon>
        <taxon>Spermatophyta</taxon>
        <taxon>Magnoliopsida</taxon>
        <taxon>eudicotyledons</taxon>
        <taxon>Gunneridae</taxon>
        <taxon>Pentapetalae</taxon>
        <taxon>asterids</taxon>
        <taxon>campanulids</taxon>
        <taxon>Asterales</taxon>
        <taxon>Asteraceae</taxon>
        <taxon>Carduoideae</taxon>
        <taxon>Cardueae</taxon>
        <taxon>Arctiinae</taxon>
        <taxon>Arctium</taxon>
    </lineage>
</organism>
<dbReference type="EMBL" id="CM042050">
    <property type="protein sequence ID" value="KAI3735073.1"/>
    <property type="molecule type" value="Genomic_DNA"/>
</dbReference>
<evidence type="ECO:0000313" key="2">
    <source>
        <dbReference type="Proteomes" id="UP001055879"/>
    </source>
</evidence>